<accession>A0A8U0U666</accession>
<name>A0A8U0U666_SALNM</name>
<dbReference type="GeneID" id="120038694"/>
<proteinExistence type="predicted"/>
<feature type="region of interest" description="Disordered" evidence="1">
    <location>
        <begin position="35"/>
        <end position="109"/>
    </location>
</feature>
<feature type="compositionally biased region" description="Low complexity" evidence="1">
    <location>
        <begin position="86"/>
        <end position="109"/>
    </location>
</feature>
<dbReference type="RefSeq" id="XP_038840286.1">
    <property type="nucleotide sequence ID" value="XM_038984358.1"/>
</dbReference>
<evidence type="ECO:0000313" key="2">
    <source>
        <dbReference type="Proteomes" id="UP000808372"/>
    </source>
</evidence>
<dbReference type="Proteomes" id="UP000808372">
    <property type="component" value="Unplaced"/>
</dbReference>
<evidence type="ECO:0000313" key="3">
    <source>
        <dbReference type="RefSeq" id="XP_038840286.1"/>
    </source>
</evidence>
<organism evidence="2 3">
    <name type="scientific">Salvelinus namaycush</name>
    <name type="common">Lake trout</name>
    <name type="synonym">Salmo namaycush</name>
    <dbReference type="NCBI Taxonomy" id="8040"/>
    <lineage>
        <taxon>Eukaryota</taxon>
        <taxon>Metazoa</taxon>
        <taxon>Chordata</taxon>
        <taxon>Craniata</taxon>
        <taxon>Vertebrata</taxon>
        <taxon>Euteleostomi</taxon>
        <taxon>Actinopterygii</taxon>
        <taxon>Neopterygii</taxon>
        <taxon>Teleostei</taxon>
        <taxon>Protacanthopterygii</taxon>
        <taxon>Salmoniformes</taxon>
        <taxon>Salmonidae</taxon>
        <taxon>Salmoninae</taxon>
        <taxon>Salvelinus</taxon>
    </lineage>
</organism>
<sequence>MNPPSTPYHYITNHTEPTLGAPYQLRHTLTMNPPSTPCQLRHHHNDPPRPPTSYVTHHNEPTLDPLPATYVTHHHEPPLDPLNQLTSHTTRTPPSTHATSCVTPTLKTTLDPPTSYVITTLNQPSTPTSYITPH</sequence>
<protein>
    <submittedName>
        <fullName evidence="3">Velvet complex subunit B-like</fullName>
    </submittedName>
</protein>
<dbReference type="AlphaFoldDB" id="A0A8U0U666"/>
<gene>
    <name evidence="3" type="primary">LOC120038694</name>
</gene>
<evidence type="ECO:0000256" key="1">
    <source>
        <dbReference type="SAM" id="MobiDB-lite"/>
    </source>
</evidence>
<reference evidence="3" key="1">
    <citation type="submission" date="2025-08" db="UniProtKB">
        <authorList>
            <consortium name="RefSeq"/>
        </authorList>
    </citation>
    <scope>IDENTIFICATION</scope>
    <source>
        <tissue evidence="3">White muscle</tissue>
    </source>
</reference>
<dbReference type="KEGG" id="snh:120038694"/>
<keyword evidence="2" id="KW-1185">Reference proteome</keyword>